<organism evidence="3 4">
    <name type="scientific">Genlisea aurea</name>
    <dbReference type="NCBI Taxonomy" id="192259"/>
    <lineage>
        <taxon>Eukaryota</taxon>
        <taxon>Viridiplantae</taxon>
        <taxon>Streptophyta</taxon>
        <taxon>Embryophyta</taxon>
        <taxon>Tracheophyta</taxon>
        <taxon>Spermatophyta</taxon>
        <taxon>Magnoliopsida</taxon>
        <taxon>eudicotyledons</taxon>
        <taxon>Gunneridae</taxon>
        <taxon>Pentapetalae</taxon>
        <taxon>asterids</taxon>
        <taxon>lamiids</taxon>
        <taxon>Lamiales</taxon>
        <taxon>Lentibulariaceae</taxon>
        <taxon>Genlisea</taxon>
    </lineage>
</organism>
<gene>
    <name evidence="3" type="ORF">M569_14196</name>
</gene>
<dbReference type="EMBL" id="AUSU01007433">
    <property type="protein sequence ID" value="EPS60607.1"/>
    <property type="molecule type" value="Genomic_DNA"/>
</dbReference>
<dbReference type="Gene3D" id="1.10.8.430">
    <property type="entry name" value="Helical domain of apoptotic protease-activating factors"/>
    <property type="match status" value="1"/>
</dbReference>
<evidence type="ECO:0000256" key="1">
    <source>
        <dbReference type="ARBA" id="ARBA00022614"/>
    </source>
</evidence>
<keyword evidence="2" id="KW-1133">Transmembrane helix</keyword>
<accession>S8DLX7</accession>
<protein>
    <submittedName>
        <fullName evidence="3">Uncharacterized protein</fullName>
    </submittedName>
</protein>
<reference evidence="3 4" key="1">
    <citation type="journal article" date="2013" name="BMC Genomics">
        <title>The miniature genome of a carnivorous plant Genlisea aurea contains a low number of genes and short non-coding sequences.</title>
        <authorList>
            <person name="Leushkin E.V."/>
            <person name="Sutormin R.A."/>
            <person name="Nabieva E.R."/>
            <person name="Penin A.A."/>
            <person name="Kondrashov A.S."/>
            <person name="Logacheva M.D."/>
        </authorList>
    </citation>
    <scope>NUCLEOTIDE SEQUENCE [LARGE SCALE GENOMIC DNA]</scope>
</reference>
<sequence>MGVSPVTLYNVLYLGKNFSWSVLFCSRALMRPRKDEDSWKLLCLRVFDDEHCPFDELEEIGRLMAGMGGGLPLAVVVIAGFLKQISVSKVVKLWVAEGFLKQIRREKDDIQLSTFLHKSLQGKMYLFVLDDA</sequence>
<name>S8DLX7_9LAMI</name>
<dbReference type="SUPFAM" id="SSF52540">
    <property type="entry name" value="P-loop containing nucleoside triphosphate hydrolases"/>
    <property type="match status" value="1"/>
</dbReference>
<proteinExistence type="predicted"/>
<dbReference type="InterPro" id="IPR042197">
    <property type="entry name" value="Apaf_helical"/>
</dbReference>
<dbReference type="GO" id="GO:0043531">
    <property type="term" value="F:ADP binding"/>
    <property type="evidence" value="ECO:0007669"/>
    <property type="project" value="InterPro"/>
</dbReference>
<keyword evidence="2" id="KW-0812">Transmembrane</keyword>
<dbReference type="Proteomes" id="UP000015453">
    <property type="component" value="Unassembled WGS sequence"/>
</dbReference>
<feature type="transmembrane region" description="Helical" evidence="2">
    <location>
        <begin position="63"/>
        <end position="82"/>
    </location>
</feature>
<dbReference type="InterPro" id="IPR027417">
    <property type="entry name" value="P-loop_NTPase"/>
</dbReference>
<dbReference type="AlphaFoldDB" id="S8DLX7"/>
<evidence type="ECO:0000256" key="2">
    <source>
        <dbReference type="SAM" id="Phobius"/>
    </source>
</evidence>
<keyword evidence="1" id="KW-0433">Leucine-rich repeat</keyword>
<evidence type="ECO:0000313" key="4">
    <source>
        <dbReference type="Proteomes" id="UP000015453"/>
    </source>
</evidence>
<comment type="caution">
    <text evidence="3">The sequence shown here is derived from an EMBL/GenBank/DDBJ whole genome shotgun (WGS) entry which is preliminary data.</text>
</comment>
<dbReference type="OrthoDB" id="1304313at2759"/>
<keyword evidence="4" id="KW-1185">Reference proteome</keyword>
<evidence type="ECO:0000313" key="3">
    <source>
        <dbReference type="EMBL" id="EPS60607.1"/>
    </source>
</evidence>
<keyword evidence="2" id="KW-0472">Membrane</keyword>